<reference evidence="2" key="1">
    <citation type="submission" date="2021-01" db="EMBL/GenBank/DDBJ databases">
        <authorList>
            <person name="Corre E."/>
            <person name="Pelletier E."/>
            <person name="Niang G."/>
            <person name="Scheremetjew M."/>
            <person name="Finn R."/>
            <person name="Kale V."/>
            <person name="Holt S."/>
            <person name="Cochrane G."/>
            <person name="Meng A."/>
            <person name="Brown T."/>
            <person name="Cohen L."/>
        </authorList>
    </citation>
    <scope>NUCLEOTIDE SEQUENCE</scope>
    <source>
        <strain evidence="2">CCAP 955/1</strain>
    </source>
</reference>
<evidence type="ECO:0000256" key="1">
    <source>
        <dbReference type="SAM" id="Phobius"/>
    </source>
</evidence>
<feature type="transmembrane region" description="Helical" evidence="1">
    <location>
        <begin position="219"/>
        <end position="239"/>
    </location>
</feature>
<keyword evidence="1" id="KW-1133">Transmembrane helix</keyword>
<organism evidence="2">
    <name type="scientific">Spumella elongata</name>
    <dbReference type="NCBI Taxonomy" id="89044"/>
    <lineage>
        <taxon>Eukaryota</taxon>
        <taxon>Sar</taxon>
        <taxon>Stramenopiles</taxon>
        <taxon>Ochrophyta</taxon>
        <taxon>Chrysophyceae</taxon>
        <taxon>Chromulinales</taxon>
        <taxon>Chromulinaceae</taxon>
        <taxon>Spumella</taxon>
    </lineage>
</organism>
<dbReference type="AlphaFoldDB" id="A0A7S3HLU8"/>
<feature type="transmembrane region" description="Helical" evidence="1">
    <location>
        <begin position="110"/>
        <end position="138"/>
    </location>
</feature>
<keyword evidence="1" id="KW-0812">Transmembrane</keyword>
<name>A0A7S3HLU8_9STRA</name>
<feature type="transmembrane region" description="Helical" evidence="1">
    <location>
        <begin position="41"/>
        <end position="61"/>
    </location>
</feature>
<protein>
    <submittedName>
        <fullName evidence="2">Uncharacterized protein</fullName>
    </submittedName>
</protein>
<keyword evidence="1" id="KW-0472">Membrane</keyword>
<feature type="transmembrane region" description="Helical" evidence="1">
    <location>
        <begin position="150"/>
        <end position="171"/>
    </location>
</feature>
<evidence type="ECO:0000313" key="2">
    <source>
        <dbReference type="EMBL" id="CAE0298127.1"/>
    </source>
</evidence>
<dbReference type="EMBL" id="HBIC01052664">
    <property type="protein sequence ID" value="CAE0298127.1"/>
    <property type="molecule type" value="Transcribed_RNA"/>
</dbReference>
<sequence length="258" mass="28571">MLKTKIIAFMYATDYTFLRRSSPDEVWEAILRREAWRQIPFTLVIVSLVQLGICTIVMIVSSAPVNLSTLIMAIMYVLAMATSNPFTISKDLTVILSKLYTQCVKTRPQQIFFVALCIILFPVLFIALACAYAVTVVLDFTSGPILDVSYGSMVNILVNIVVVFSALSIGLRSEDPINAIQTFVGFDFVNCMDEAIISTINVDLMAATTRVKKDNGKMLFVRITVYICTAMILAGTFYLTVYSHCYILCSGGGKIIVN</sequence>
<proteinExistence type="predicted"/>
<gene>
    <name evidence="2" type="ORF">SELO1098_LOCUS26981</name>
</gene>
<accession>A0A7S3HLU8</accession>
<feature type="transmembrane region" description="Helical" evidence="1">
    <location>
        <begin position="67"/>
        <end position="89"/>
    </location>
</feature>